<dbReference type="InterPro" id="IPR011990">
    <property type="entry name" value="TPR-like_helical_dom_sf"/>
</dbReference>
<name>A0A917I403_9HYPH</name>
<evidence type="ECO:0000313" key="2">
    <source>
        <dbReference type="Proteomes" id="UP000603912"/>
    </source>
</evidence>
<dbReference type="SUPFAM" id="SSF48452">
    <property type="entry name" value="TPR-like"/>
    <property type="match status" value="1"/>
</dbReference>
<evidence type="ECO:0008006" key="3">
    <source>
        <dbReference type="Google" id="ProtNLM"/>
    </source>
</evidence>
<organism evidence="1 2">
    <name type="scientific">Alsobacter metallidurans</name>
    <dbReference type="NCBI Taxonomy" id="340221"/>
    <lineage>
        <taxon>Bacteria</taxon>
        <taxon>Pseudomonadati</taxon>
        <taxon>Pseudomonadota</taxon>
        <taxon>Alphaproteobacteria</taxon>
        <taxon>Hyphomicrobiales</taxon>
        <taxon>Alsobacteraceae</taxon>
        <taxon>Alsobacter</taxon>
    </lineage>
</organism>
<accession>A0A917I403</accession>
<evidence type="ECO:0000313" key="1">
    <source>
        <dbReference type="EMBL" id="GGH05941.1"/>
    </source>
</evidence>
<dbReference type="SMART" id="SM00028">
    <property type="entry name" value="TPR"/>
    <property type="match status" value="2"/>
</dbReference>
<dbReference type="Gene3D" id="1.25.40.10">
    <property type="entry name" value="Tetratricopeptide repeat domain"/>
    <property type="match status" value="1"/>
</dbReference>
<proteinExistence type="predicted"/>
<comment type="caution">
    <text evidence="1">The sequence shown here is derived from an EMBL/GenBank/DDBJ whole genome shotgun (WGS) entry which is preliminary data.</text>
</comment>
<dbReference type="EMBL" id="BMES01000001">
    <property type="protein sequence ID" value="GGH05941.1"/>
    <property type="molecule type" value="Genomic_DNA"/>
</dbReference>
<reference evidence="1" key="1">
    <citation type="journal article" date="2014" name="Int. J. Syst. Evol. Microbiol.">
        <title>Complete genome sequence of Corynebacterium casei LMG S-19264T (=DSM 44701T), isolated from a smear-ripened cheese.</title>
        <authorList>
            <consortium name="US DOE Joint Genome Institute (JGI-PGF)"/>
            <person name="Walter F."/>
            <person name="Albersmeier A."/>
            <person name="Kalinowski J."/>
            <person name="Ruckert C."/>
        </authorList>
    </citation>
    <scope>NUCLEOTIDE SEQUENCE</scope>
    <source>
        <strain evidence="1">CGMCC 1.12214</strain>
    </source>
</reference>
<sequence length="202" mass="22704">MSNHMSTRTRTARAARPQPSAATIDKVFALVLHLGERRPASTLPRRLIPLFRELALPEPERDPDDIEDLIWAHWIAHKDLHASSQMAAAIEAIGAGALDLARAMLDRLVESEPRWAEAWNKRATLAFIEKRDADALLDIEQTLMLEPRHFGAISGFGQICLRHQRFAEARAAFQVALRVNPHLLGLHEAIEEIGSTPMRELH</sequence>
<keyword evidence="2" id="KW-1185">Reference proteome</keyword>
<gene>
    <name evidence="1" type="ORF">GCM10007036_00140</name>
</gene>
<protein>
    <recommendedName>
        <fullName evidence="3">Tetratricopeptide repeat protein</fullName>
    </recommendedName>
</protein>
<reference evidence="1" key="2">
    <citation type="submission" date="2020-09" db="EMBL/GenBank/DDBJ databases">
        <authorList>
            <person name="Sun Q."/>
            <person name="Zhou Y."/>
        </authorList>
    </citation>
    <scope>NUCLEOTIDE SEQUENCE</scope>
    <source>
        <strain evidence="1">CGMCC 1.12214</strain>
    </source>
</reference>
<dbReference type="AlphaFoldDB" id="A0A917I403"/>
<dbReference type="InterPro" id="IPR019734">
    <property type="entry name" value="TPR_rpt"/>
</dbReference>
<dbReference type="Proteomes" id="UP000603912">
    <property type="component" value="Unassembled WGS sequence"/>
</dbReference>